<evidence type="ECO:0000259" key="9">
    <source>
        <dbReference type="SMART" id="SM00829"/>
    </source>
</evidence>
<dbReference type="PANTHER" id="PTHR43161:SF25">
    <property type="entry name" value="ALCOHOL DEHYDROGENASE, PUTATIVE (AFU_ORTHOLOGUE AFUA_1G14390)-RELATED"/>
    <property type="match status" value="1"/>
</dbReference>
<dbReference type="SUPFAM" id="SSF50129">
    <property type="entry name" value="GroES-like"/>
    <property type="match status" value="1"/>
</dbReference>
<dbReference type="AlphaFoldDB" id="S3CY97"/>
<dbReference type="InterPro" id="IPR002328">
    <property type="entry name" value="ADH_Zn_CS"/>
</dbReference>
<dbReference type="InterPro" id="IPR013154">
    <property type="entry name" value="ADH-like_N"/>
</dbReference>
<dbReference type="InterPro" id="IPR045306">
    <property type="entry name" value="SDH-like"/>
</dbReference>
<dbReference type="EMBL" id="KE148155">
    <property type="protein sequence ID" value="EPE05875.1"/>
    <property type="molecule type" value="Genomic_DNA"/>
</dbReference>
<accession>S3CY97</accession>
<evidence type="ECO:0000256" key="1">
    <source>
        <dbReference type="ARBA" id="ARBA00001947"/>
    </source>
</evidence>
<dbReference type="InterPro" id="IPR020843">
    <property type="entry name" value="ER"/>
</dbReference>
<dbReference type="Pfam" id="PF00107">
    <property type="entry name" value="ADH_zinc_N"/>
    <property type="match status" value="1"/>
</dbReference>
<dbReference type="Gene3D" id="3.40.50.720">
    <property type="entry name" value="NAD(P)-binding Rossmann-like Domain"/>
    <property type="match status" value="1"/>
</dbReference>
<evidence type="ECO:0000313" key="10">
    <source>
        <dbReference type="EMBL" id="EPE05875.1"/>
    </source>
</evidence>
<dbReference type="GO" id="GO:0003939">
    <property type="term" value="F:L-iditol 2-dehydrogenase (NAD+) activity"/>
    <property type="evidence" value="ECO:0007669"/>
    <property type="project" value="TreeGrafter"/>
</dbReference>
<evidence type="ECO:0000313" key="11">
    <source>
        <dbReference type="Proteomes" id="UP000016923"/>
    </source>
</evidence>
<dbReference type="Proteomes" id="UP000016923">
    <property type="component" value="Unassembled WGS sequence"/>
</dbReference>
<proteinExistence type="inferred from homology"/>
<comment type="pathway">
    <text evidence="2">Carbohydrate degradation.</text>
</comment>
<dbReference type="VEuPathDB" id="FungiDB:F503_08406"/>
<keyword evidence="7" id="KW-0520">NAD</keyword>
<comment type="similarity">
    <text evidence="3 8">Belongs to the zinc-containing alcohol dehydrogenase family.</text>
</comment>
<keyword evidence="5 8" id="KW-0862">Zinc</keyword>
<evidence type="ECO:0000256" key="7">
    <source>
        <dbReference type="ARBA" id="ARBA00023027"/>
    </source>
</evidence>
<dbReference type="InterPro" id="IPR011032">
    <property type="entry name" value="GroES-like_sf"/>
</dbReference>
<name>S3CY97_OPHP1</name>
<dbReference type="eggNOG" id="KOG0024">
    <property type="taxonomic scope" value="Eukaryota"/>
</dbReference>
<feature type="domain" description="Enoyl reductase (ER)" evidence="9">
    <location>
        <begin position="16"/>
        <end position="380"/>
    </location>
</feature>
<dbReference type="STRING" id="1262450.S3CY97"/>
<keyword evidence="6" id="KW-0560">Oxidoreductase</keyword>
<sequence length="386" mass="40525">MCQTHTQTIQASVLHGVKDLRLEPRSLDAPASGEVQVAVRATGLCGSDLHYYGHYRNGDIIVKEPLSLGHESSGEVVAVGSDVSSLSVGDRVALEVGQPCGKCARCEEGRYNICPEMRFRSSAKSFPHAQGTLQDRINHPAAWCHKLPVDMPLPLSALLEPLSVAIQAARRAGFSSSAIPSKVLVLGAGAVGLLVAGMCKVSGVENVVIADVDANRVNFATSKKFADVAYVVPMGPRPTTTEEALESAKATAKAVGALMFADGSAVGEVDIVFECTGVPSCVQAAIYATRAGGKVMLIGMGTPVQTLPLSAAALREVDICGVFRYANTYAEGIKILSETKPETGPDFASLVTHEFKGLAAVDDAFAMASRKEDDDGKLVIKVLVTN</sequence>
<dbReference type="Gene3D" id="3.90.180.10">
    <property type="entry name" value="Medium-chain alcohol dehydrogenases, catalytic domain"/>
    <property type="match status" value="1"/>
</dbReference>
<dbReference type="GO" id="GO:0006062">
    <property type="term" value="P:sorbitol catabolic process"/>
    <property type="evidence" value="ECO:0007669"/>
    <property type="project" value="TreeGrafter"/>
</dbReference>
<dbReference type="PROSITE" id="PS00059">
    <property type="entry name" value="ADH_ZINC"/>
    <property type="match status" value="1"/>
</dbReference>
<keyword evidence="4 8" id="KW-0479">Metal-binding</keyword>
<reference evidence="10 11" key="1">
    <citation type="journal article" date="2013" name="BMC Genomics">
        <title>The genome and transcriptome of the pine saprophyte Ophiostoma piceae, and a comparison with the bark beetle-associated pine pathogen Grosmannia clavigera.</title>
        <authorList>
            <person name="Haridas S."/>
            <person name="Wang Y."/>
            <person name="Lim L."/>
            <person name="Massoumi Alamouti S."/>
            <person name="Jackman S."/>
            <person name="Docking R."/>
            <person name="Robertson G."/>
            <person name="Birol I."/>
            <person name="Bohlmann J."/>
            <person name="Breuil C."/>
        </authorList>
    </citation>
    <scope>NUCLEOTIDE SEQUENCE [LARGE SCALE GENOMIC DNA]</scope>
    <source>
        <strain evidence="10 11">UAMH 11346</strain>
    </source>
</reference>
<dbReference type="OMA" id="INHPARW"/>
<dbReference type="InterPro" id="IPR036291">
    <property type="entry name" value="NAD(P)-bd_dom_sf"/>
</dbReference>
<gene>
    <name evidence="10" type="ORF">F503_08406</name>
</gene>
<dbReference type="PANTHER" id="PTHR43161">
    <property type="entry name" value="SORBITOL DEHYDROGENASE"/>
    <property type="match status" value="1"/>
</dbReference>
<dbReference type="OrthoDB" id="5363962at2759"/>
<dbReference type="HOGENOM" id="CLU_026673_11_5_1"/>
<evidence type="ECO:0000256" key="8">
    <source>
        <dbReference type="RuleBase" id="RU361277"/>
    </source>
</evidence>
<protein>
    <submittedName>
        <fullName evidence="10">Sorbitol dehydrogenase</fullName>
    </submittedName>
</protein>
<dbReference type="CDD" id="cd05285">
    <property type="entry name" value="sorbitol_DH"/>
    <property type="match status" value="1"/>
</dbReference>
<dbReference type="Pfam" id="PF08240">
    <property type="entry name" value="ADH_N"/>
    <property type="match status" value="1"/>
</dbReference>
<keyword evidence="11" id="KW-1185">Reference proteome</keyword>
<dbReference type="InterPro" id="IPR013149">
    <property type="entry name" value="ADH-like_C"/>
</dbReference>
<organism evidence="10 11">
    <name type="scientific">Ophiostoma piceae (strain UAMH 11346)</name>
    <name type="common">Sap stain fungus</name>
    <dbReference type="NCBI Taxonomy" id="1262450"/>
    <lineage>
        <taxon>Eukaryota</taxon>
        <taxon>Fungi</taxon>
        <taxon>Dikarya</taxon>
        <taxon>Ascomycota</taxon>
        <taxon>Pezizomycotina</taxon>
        <taxon>Sordariomycetes</taxon>
        <taxon>Sordariomycetidae</taxon>
        <taxon>Ophiostomatales</taxon>
        <taxon>Ophiostomataceae</taxon>
        <taxon>Ophiostoma</taxon>
    </lineage>
</organism>
<evidence type="ECO:0000256" key="6">
    <source>
        <dbReference type="ARBA" id="ARBA00023002"/>
    </source>
</evidence>
<evidence type="ECO:0000256" key="2">
    <source>
        <dbReference type="ARBA" id="ARBA00004921"/>
    </source>
</evidence>
<comment type="cofactor">
    <cofactor evidence="1 8">
        <name>Zn(2+)</name>
        <dbReference type="ChEBI" id="CHEBI:29105"/>
    </cofactor>
</comment>
<evidence type="ECO:0000256" key="5">
    <source>
        <dbReference type="ARBA" id="ARBA00022833"/>
    </source>
</evidence>
<dbReference type="GO" id="GO:0008270">
    <property type="term" value="F:zinc ion binding"/>
    <property type="evidence" value="ECO:0007669"/>
    <property type="project" value="InterPro"/>
</dbReference>
<dbReference type="SUPFAM" id="SSF51735">
    <property type="entry name" value="NAD(P)-binding Rossmann-fold domains"/>
    <property type="match status" value="1"/>
</dbReference>
<evidence type="ECO:0000256" key="4">
    <source>
        <dbReference type="ARBA" id="ARBA00022723"/>
    </source>
</evidence>
<dbReference type="SMART" id="SM00829">
    <property type="entry name" value="PKS_ER"/>
    <property type="match status" value="1"/>
</dbReference>
<evidence type="ECO:0000256" key="3">
    <source>
        <dbReference type="ARBA" id="ARBA00008072"/>
    </source>
</evidence>